<dbReference type="PANTHER" id="PTHR10788:SF106">
    <property type="entry name" value="BCDNA.GH08860"/>
    <property type="match status" value="1"/>
</dbReference>
<name>A0A6J7FRD4_9ZZZZ</name>
<dbReference type="AlphaFoldDB" id="A0A6J7FRD4"/>
<gene>
    <name evidence="1" type="ORF">UFOPK2766_01434</name>
    <name evidence="2" type="ORF">UFOPK3519_00609</name>
</gene>
<dbReference type="PANTHER" id="PTHR10788">
    <property type="entry name" value="TREHALOSE-6-PHOSPHATE SYNTHASE"/>
    <property type="match status" value="1"/>
</dbReference>
<dbReference type="GO" id="GO:0003825">
    <property type="term" value="F:alpha,alpha-trehalose-phosphate synthase (UDP-forming) activity"/>
    <property type="evidence" value="ECO:0007669"/>
    <property type="project" value="TreeGrafter"/>
</dbReference>
<proteinExistence type="predicted"/>
<sequence>MSDRTERPVVIVSNRGPVSYRVEDGQLVGTRGAGGLVSGLAPLLDSGRASWIAAALSDADRAAVADRVSAPDGLAVRLLDLDPKDQALAYDLISNQTLWFIHHGLFDLTRSPSYTADWLEAWEAYRRVNQVFAQAVCESAPVDAAVLIQDYHLTLMAPTLASERPDLSTVHFHHTPFAGPDMLRVLPAAARDEMLTSLNAYDACGFHTQDWAENFEQDLRRWPHATSEVVVPAKAKVFASSLSTDAGDLRSTAGSERCVEHLRSLEEQIADSQLIVRIDRMELSKNIVRGFQAFDLLLQQRSDLHGQVVFLACCYPSRENVPEYARYKEEVLAEVERVNARWGTAIWQPILLETNDNYLRSVAALRRYDVLLVNPIRDGLNLVAKEGPLVNDRFGTLVLSTEAGAWAELQSAALGINPFDVEQTAEMMGLALDLDPSDRKTRATYLAGLVAERTPLDWLEDQLAAAG</sequence>
<dbReference type="GO" id="GO:0005992">
    <property type="term" value="P:trehalose biosynthetic process"/>
    <property type="evidence" value="ECO:0007669"/>
    <property type="project" value="InterPro"/>
</dbReference>
<dbReference type="SUPFAM" id="SSF53756">
    <property type="entry name" value="UDP-Glycosyltransferase/glycogen phosphorylase"/>
    <property type="match status" value="1"/>
</dbReference>
<dbReference type="EMBL" id="CAEZYU010000066">
    <property type="protein sequence ID" value="CAB4747224.1"/>
    <property type="molecule type" value="Genomic_DNA"/>
</dbReference>
<evidence type="ECO:0000313" key="1">
    <source>
        <dbReference type="EMBL" id="CAB4747224.1"/>
    </source>
</evidence>
<accession>A0A6J7FRD4</accession>
<protein>
    <submittedName>
        <fullName evidence="2">Unannotated protein</fullName>
    </submittedName>
</protein>
<evidence type="ECO:0000313" key="2">
    <source>
        <dbReference type="EMBL" id="CAB4896488.1"/>
    </source>
</evidence>
<dbReference type="EMBL" id="CAFBMG010000033">
    <property type="protein sequence ID" value="CAB4896488.1"/>
    <property type="molecule type" value="Genomic_DNA"/>
</dbReference>
<reference evidence="2" key="1">
    <citation type="submission" date="2020-05" db="EMBL/GenBank/DDBJ databases">
        <authorList>
            <person name="Chiriac C."/>
            <person name="Salcher M."/>
            <person name="Ghai R."/>
            <person name="Kavagutti S V."/>
        </authorList>
    </citation>
    <scope>NUCLEOTIDE SEQUENCE</scope>
</reference>
<dbReference type="InterPro" id="IPR001830">
    <property type="entry name" value="Glyco_trans_20"/>
</dbReference>
<organism evidence="2">
    <name type="scientific">freshwater metagenome</name>
    <dbReference type="NCBI Taxonomy" id="449393"/>
    <lineage>
        <taxon>unclassified sequences</taxon>
        <taxon>metagenomes</taxon>
        <taxon>ecological metagenomes</taxon>
    </lineage>
</organism>
<dbReference type="Gene3D" id="3.40.50.2000">
    <property type="entry name" value="Glycogen Phosphorylase B"/>
    <property type="match status" value="2"/>
</dbReference>
<dbReference type="Pfam" id="PF00982">
    <property type="entry name" value="Glyco_transf_20"/>
    <property type="match status" value="1"/>
</dbReference>